<evidence type="ECO:0000313" key="9">
    <source>
        <dbReference type="Proteomes" id="UP001500393"/>
    </source>
</evidence>
<dbReference type="InterPro" id="IPR013525">
    <property type="entry name" value="ABC2_TM"/>
</dbReference>
<comment type="subcellular location">
    <subcellularLocation>
        <location evidence="6">Cell membrane</location>
        <topology evidence="6">Multi-pass membrane protein</topology>
    </subcellularLocation>
    <subcellularLocation>
        <location evidence="1">Membrane</location>
        <topology evidence="1">Multi-pass membrane protein</topology>
    </subcellularLocation>
</comment>
<accession>A0ABN2E2Z3</accession>
<evidence type="ECO:0000256" key="6">
    <source>
        <dbReference type="RuleBase" id="RU361157"/>
    </source>
</evidence>
<keyword evidence="6" id="KW-1003">Cell membrane</keyword>
<dbReference type="InterPro" id="IPR051784">
    <property type="entry name" value="Nod_factor_ABC_transporter"/>
</dbReference>
<evidence type="ECO:0000256" key="3">
    <source>
        <dbReference type="ARBA" id="ARBA00022989"/>
    </source>
</evidence>
<gene>
    <name evidence="8" type="ORF">GCM10009789_53060</name>
</gene>
<dbReference type="Proteomes" id="UP001500393">
    <property type="component" value="Unassembled WGS sequence"/>
</dbReference>
<reference evidence="8 9" key="1">
    <citation type="journal article" date="2019" name="Int. J. Syst. Evol. Microbiol.">
        <title>The Global Catalogue of Microorganisms (GCM) 10K type strain sequencing project: providing services to taxonomists for standard genome sequencing and annotation.</title>
        <authorList>
            <consortium name="The Broad Institute Genomics Platform"/>
            <consortium name="The Broad Institute Genome Sequencing Center for Infectious Disease"/>
            <person name="Wu L."/>
            <person name="Ma J."/>
        </authorList>
    </citation>
    <scope>NUCLEOTIDE SEQUENCE [LARGE SCALE GENOMIC DNA]</scope>
    <source>
        <strain evidence="8 9">JCM 14969</strain>
    </source>
</reference>
<dbReference type="Pfam" id="PF01061">
    <property type="entry name" value="ABC2_membrane"/>
    <property type="match status" value="1"/>
</dbReference>
<evidence type="ECO:0000256" key="5">
    <source>
        <dbReference type="ARBA" id="ARBA00023251"/>
    </source>
</evidence>
<dbReference type="InterPro" id="IPR000412">
    <property type="entry name" value="ABC_2_transport"/>
</dbReference>
<organism evidence="8 9">
    <name type="scientific">Kribbella sancticallisti</name>
    <dbReference type="NCBI Taxonomy" id="460087"/>
    <lineage>
        <taxon>Bacteria</taxon>
        <taxon>Bacillati</taxon>
        <taxon>Actinomycetota</taxon>
        <taxon>Actinomycetes</taxon>
        <taxon>Propionibacteriales</taxon>
        <taxon>Kribbellaceae</taxon>
        <taxon>Kribbella</taxon>
    </lineage>
</organism>
<evidence type="ECO:0000256" key="1">
    <source>
        <dbReference type="ARBA" id="ARBA00004141"/>
    </source>
</evidence>
<feature type="domain" description="ABC transmembrane type-2" evidence="7">
    <location>
        <begin position="28"/>
        <end position="262"/>
    </location>
</feature>
<feature type="transmembrane region" description="Helical" evidence="6">
    <location>
        <begin position="107"/>
        <end position="134"/>
    </location>
</feature>
<protein>
    <recommendedName>
        <fullName evidence="6">Transport permease protein</fullName>
    </recommendedName>
</protein>
<comment type="caution">
    <text evidence="8">The sequence shown here is derived from an EMBL/GenBank/DDBJ whole genome shotgun (WGS) entry which is preliminary data.</text>
</comment>
<dbReference type="PANTHER" id="PTHR43229">
    <property type="entry name" value="NODULATION PROTEIN J"/>
    <property type="match status" value="1"/>
</dbReference>
<feature type="transmembrane region" description="Helical" evidence="6">
    <location>
        <begin position="140"/>
        <end position="168"/>
    </location>
</feature>
<dbReference type="RefSeq" id="WP_344218507.1">
    <property type="nucleotide sequence ID" value="NZ_BAAAOS010000038.1"/>
</dbReference>
<evidence type="ECO:0000313" key="8">
    <source>
        <dbReference type="EMBL" id="GAA1592364.1"/>
    </source>
</evidence>
<keyword evidence="9" id="KW-1185">Reference proteome</keyword>
<comment type="similarity">
    <text evidence="6">Belongs to the ABC-2 integral membrane protein family.</text>
</comment>
<keyword evidence="4 6" id="KW-0472">Membrane</keyword>
<feature type="transmembrane region" description="Helical" evidence="6">
    <location>
        <begin position="63"/>
        <end position="86"/>
    </location>
</feature>
<dbReference type="PANTHER" id="PTHR43229:SF2">
    <property type="entry name" value="NODULATION PROTEIN J"/>
    <property type="match status" value="1"/>
</dbReference>
<feature type="transmembrane region" description="Helical" evidence="6">
    <location>
        <begin position="236"/>
        <end position="257"/>
    </location>
</feature>
<dbReference type="InterPro" id="IPR047817">
    <property type="entry name" value="ABC2_TM_bact-type"/>
</dbReference>
<name>A0ABN2E2Z3_9ACTN</name>
<evidence type="ECO:0000259" key="7">
    <source>
        <dbReference type="PROSITE" id="PS51012"/>
    </source>
</evidence>
<evidence type="ECO:0000256" key="4">
    <source>
        <dbReference type="ARBA" id="ARBA00023136"/>
    </source>
</evidence>
<sequence length="264" mass="28072">MTARLGWALADGWTIARRDLVHWRMQPGPVIFAWFFPVLMLLMFGALLGGAMVVPGGDSYYELLVPGIFALAMLFGLEGTMTAVTTDAAKGVTDRFRSLPMSSVAVVLGRCIADMLDSVVTLAVLVASGLALGWRWHGSFGAALGAFGLLLLLRFALLWAGIYIGLVVKNAQSIVAVQVLVWPVGFLSSAFVATATMPDWLGAVAQWNPLSSTATAARSLFGNPGAVAGSWIGEHALLGAIVWPLVLIAIFLPLSAIRFRNTSR</sequence>
<keyword evidence="3 6" id="KW-1133">Transmembrane helix</keyword>
<keyword evidence="2 6" id="KW-0812">Transmembrane</keyword>
<proteinExistence type="inferred from homology"/>
<keyword evidence="5" id="KW-0046">Antibiotic resistance</keyword>
<keyword evidence="6" id="KW-0813">Transport</keyword>
<dbReference type="PROSITE" id="PS51012">
    <property type="entry name" value="ABC_TM2"/>
    <property type="match status" value="1"/>
</dbReference>
<feature type="transmembrane region" description="Helical" evidence="6">
    <location>
        <begin position="30"/>
        <end position="51"/>
    </location>
</feature>
<dbReference type="EMBL" id="BAAAOS010000038">
    <property type="protein sequence ID" value="GAA1592364.1"/>
    <property type="molecule type" value="Genomic_DNA"/>
</dbReference>
<feature type="transmembrane region" description="Helical" evidence="6">
    <location>
        <begin position="175"/>
        <end position="197"/>
    </location>
</feature>
<evidence type="ECO:0000256" key="2">
    <source>
        <dbReference type="ARBA" id="ARBA00022692"/>
    </source>
</evidence>
<dbReference type="PIRSF" id="PIRSF006648">
    <property type="entry name" value="DrrB"/>
    <property type="match status" value="1"/>
</dbReference>